<dbReference type="AlphaFoldDB" id="A0A1F7F6F2"/>
<protein>
    <recommendedName>
        <fullName evidence="3">Photosynthesis system II assembly factor Ycf48/Hcf136-like domain-containing protein</fullName>
    </recommendedName>
</protein>
<reference evidence="1 2" key="1">
    <citation type="journal article" date="2016" name="Nat. Commun.">
        <title>Thousands of microbial genomes shed light on interconnected biogeochemical processes in an aquifer system.</title>
        <authorList>
            <person name="Anantharaman K."/>
            <person name="Brown C.T."/>
            <person name="Hug L.A."/>
            <person name="Sharon I."/>
            <person name="Castelle C.J."/>
            <person name="Probst A.J."/>
            <person name="Thomas B.C."/>
            <person name="Singh A."/>
            <person name="Wilkins M.J."/>
            <person name="Karaoz U."/>
            <person name="Brodie E.L."/>
            <person name="Williams K.H."/>
            <person name="Hubbard S.S."/>
            <person name="Banfield J.F."/>
        </authorList>
    </citation>
    <scope>NUCLEOTIDE SEQUENCE [LARGE SCALE GENOMIC DNA]</scope>
</reference>
<gene>
    <name evidence="1" type="ORF">A2519_16375</name>
</gene>
<accession>A0A1F7F6F2</accession>
<evidence type="ECO:0000313" key="2">
    <source>
        <dbReference type="Proteomes" id="UP000179243"/>
    </source>
</evidence>
<comment type="caution">
    <text evidence="1">The sequence shown here is derived from an EMBL/GenBank/DDBJ whole genome shotgun (WGS) entry which is preliminary data.</text>
</comment>
<proteinExistence type="predicted"/>
<evidence type="ECO:0000313" key="1">
    <source>
        <dbReference type="EMBL" id="OGK02255.1"/>
    </source>
</evidence>
<sequence length="100" mass="11220">MLCIAADKKGVVWFGHFFSLTCLLKNATLVRYTPENGLLSKEINQVLCTSKGELWVSYMGKTAKVSRSMDQGKNWEHFEPVTVKGLGMQEPVGLGWLEKI</sequence>
<dbReference type="Proteomes" id="UP000179243">
    <property type="component" value="Unassembled WGS sequence"/>
</dbReference>
<dbReference type="EMBL" id="MFYX01000110">
    <property type="protein sequence ID" value="OGK02255.1"/>
    <property type="molecule type" value="Genomic_DNA"/>
</dbReference>
<organism evidence="1 2">
    <name type="scientific">Candidatus Raymondbacteria bacterium RIFOXYD12_FULL_49_13</name>
    <dbReference type="NCBI Taxonomy" id="1817890"/>
    <lineage>
        <taxon>Bacteria</taxon>
        <taxon>Raymondiibacteriota</taxon>
    </lineage>
</organism>
<dbReference type="Gene3D" id="2.130.10.10">
    <property type="entry name" value="YVTN repeat-like/Quinoprotein amine dehydrogenase"/>
    <property type="match status" value="1"/>
</dbReference>
<name>A0A1F7F6F2_UNCRA</name>
<dbReference type="InterPro" id="IPR015943">
    <property type="entry name" value="WD40/YVTN_repeat-like_dom_sf"/>
</dbReference>
<evidence type="ECO:0008006" key="3">
    <source>
        <dbReference type="Google" id="ProtNLM"/>
    </source>
</evidence>